<dbReference type="SUPFAM" id="SSF56519">
    <property type="entry name" value="Penicillin binding protein dimerisation domain"/>
    <property type="match status" value="1"/>
</dbReference>
<keyword evidence="10" id="KW-1185">Reference proteome</keyword>
<dbReference type="eggNOG" id="COG0768">
    <property type="taxonomic scope" value="Bacteria"/>
</dbReference>
<evidence type="ECO:0000259" key="6">
    <source>
        <dbReference type="Pfam" id="PF05223"/>
    </source>
</evidence>
<dbReference type="Proteomes" id="UP000013750">
    <property type="component" value="Unassembled WGS sequence"/>
</dbReference>
<dbReference type="RefSeq" id="WP_010780737.1">
    <property type="nucleotide sequence ID" value="NZ_ASWH01000001.1"/>
</dbReference>
<dbReference type="InterPro" id="IPR001460">
    <property type="entry name" value="PCN-bd_Tpept"/>
</dbReference>
<dbReference type="GO" id="GO:0005886">
    <property type="term" value="C:plasma membrane"/>
    <property type="evidence" value="ECO:0007669"/>
    <property type="project" value="UniProtKB-SubCell"/>
</dbReference>
<dbReference type="EMBL" id="AJDQ01000007">
    <property type="protein sequence ID" value="EOI56447.1"/>
    <property type="molecule type" value="Genomic_DNA"/>
</dbReference>
<dbReference type="InterPro" id="IPR032710">
    <property type="entry name" value="NTF2-like_dom_sf"/>
</dbReference>
<feature type="domain" description="NTF2-like N-terminal transpeptidase" evidence="6">
    <location>
        <begin position="45"/>
        <end position="157"/>
    </location>
</feature>
<dbReference type="GO" id="GO:0046677">
    <property type="term" value="P:response to antibiotic"/>
    <property type="evidence" value="ECO:0007669"/>
    <property type="project" value="InterPro"/>
</dbReference>
<dbReference type="InterPro" id="IPR007887">
    <property type="entry name" value="MecA_N"/>
</dbReference>
<evidence type="ECO:0008006" key="11">
    <source>
        <dbReference type="Google" id="ProtNLM"/>
    </source>
</evidence>
<dbReference type="EMBL" id="ASWH01000001">
    <property type="protein sequence ID" value="EOW82303.1"/>
    <property type="molecule type" value="Genomic_DNA"/>
</dbReference>
<dbReference type="HOGENOM" id="CLU_009289_5_2_9"/>
<protein>
    <recommendedName>
        <fullName evidence="11">Penicillin-binding protein transpeptidase</fullName>
    </recommendedName>
</protein>
<reference evidence="8 10" key="2">
    <citation type="submission" date="2013-03" db="EMBL/GenBank/DDBJ databases">
        <title>The Genome Sequence of Enterococcus gilvus ATCC BAA-350 (PacBio/Illumina hybrid assembly).</title>
        <authorList>
            <consortium name="The Broad Institute Genomics Platform"/>
            <consortium name="The Broad Institute Genome Sequencing Center for Infectious Disease"/>
            <person name="Earl A."/>
            <person name="Russ C."/>
            <person name="Gilmore M."/>
            <person name="Surin D."/>
            <person name="Walker B."/>
            <person name="Young S."/>
            <person name="Zeng Q."/>
            <person name="Gargeya S."/>
            <person name="Fitzgerald M."/>
            <person name="Haas B."/>
            <person name="Abouelleil A."/>
            <person name="Allen A.W."/>
            <person name="Alvarado L."/>
            <person name="Arachchi H.M."/>
            <person name="Berlin A.M."/>
            <person name="Chapman S.B."/>
            <person name="Gainer-Dewar J."/>
            <person name="Goldberg J."/>
            <person name="Griggs A."/>
            <person name="Gujja S."/>
            <person name="Hansen M."/>
            <person name="Howarth C."/>
            <person name="Imamovic A."/>
            <person name="Ireland A."/>
            <person name="Larimer J."/>
            <person name="McCowan C."/>
            <person name="Murphy C."/>
            <person name="Pearson M."/>
            <person name="Poon T.W."/>
            <person name="Priest M."/>
            <person name="Roberts A."/>
            <person name="Saif S."/>
            <person name="Shea T."/>
            <person name="Sisk P."/>
            <person name="Sykes S."/>
            <person name="Wortman J."/>
            <person name="Nusbaum C."/>
            <person name="Birren B."/>
        </authorList>
    </citation>
    <scope>NUCLEOTIDE SEQUENCE [LARGE SCALE GENOMIC DNA]</scope>
    <source>
        <strain evidence="8 10">ATCC BAA-350</strain>
    </source>
</reference>
<comment type="caution">
    <text evidence="7">The sequence shown here is derived from an EMBL/GenBank/DDBJ whole genome shotgun (WGS) entry which is preliminary data.</text>
</comment>
<dbReference type="SUPFAM" id="SSF56601">
    <property type="entry name" value="beta-lactamase/transpeptidase-like"/>
    <property type="match status" value="1"/>
</dbReference>
<dbReference type="OrthoDB" id="9766847at2"/>
<reference evidence="7 9" key="1">
    <citation type="submission" date="2013-02" db="EMBL/GenBank/DDBJ databases">
        <title>The Genome Sequence of Enterococcus gilvus ATCC BAA-350.</title>
        <authorList>
            <consortium name="The Broad Institute Genome Sequencing Platform"/>
            <consortium name="The Broad Institute Genome Sequencing Center for Infectious Disease"/>
            <person name="Earl A.M."/>
            <person name="Gilmore M.S."/>
            <person name="Lebreton F."/>
            <person name="Walker B."/>
            <person name="Young S.K."/>
            <person name="Zeng Q."/>
            <person name="Gargeya S."/>
            <person name="Fitzgerald M."/>
            <person name="Haas B."/>
            <person name="Abouelleil A."/>
            <person name="Alvarado L."/>
            <person name="Arachchi H.M."/>
            <person name="Berlin A.M."/>
            <person name="Chapman S.B."/>
            <person name="Dewar J."/>
            <person name="Goldberg J."/>
            <person name="Griggs A."/>
            <person name="Gujja S."/>
            <person name="Hansen M."/>
            <person name="Howarth C."/>
            <person name="Imamovic A."/>
            <person name="Larimer J."/>
            <person name="McCowan C."/>
            <person name="Murphy C."/>
            <person name="Neiman D."/>
            <person name="Pearson M."/>
            <person name="Priest M."/>
            <person name="Roberts A."/>
            <person name="Saif S."/>
            <person name="Shea T."/>
            <person name="Sisk P."/>
            <person name="Sykes S."/>
            <person name="Wortman J."/>
            <person name="Nusbaum C."/>
            <person name="Birren B."/>
        </authorList>
    </citation>
    <scope>NUCLEOTIDE SEQUENCE [LARGE SCALE GENOMIC DNA]</scope>
    <source>
        <strain evidence="7 9">ATCC BAA-350</strain>
    </source>
</reference>
<name>R2Y2C2_9ENTE</name>
<organism evidence="7 9">
    <name type="scientific">Enterococcus gilvus ATCC BAA-350</name>
    <dbReference type="NCBI Taxonomy" id="1158614"/>
    <lineage>
        <taxon>Bacteria</taxon>
        <taxon>Bacillati</taxon>
        <taxon>Bacillota</taxon>
        <taxon>Bacilli</taxon>
        <taxon>Lactobacillales</taxon>
        <taxon>Enterococcaceae</taxon>
        <taxon>Enterococcus</taxon>
    </lineage>
</organism>
<evidence type="ECO:0000313" key="8">
    <source>
        <dbReference type="EMBL" id="EOW82303.1"/>
    </source>
</evidence>
<dbReference type="SUPFAM" id="SSF54427">
    <property type="entry name" value="NTF2-like"/>
    <property type="match status" value="1"/>
</dbReference>
<evidence type="ECO:0000313" key="10">
    <source>
        <dbReference type="Proteomes" id="UP000014160"/>
    </source>
</evidence>
<keyword evidence="3" id="KW-0472">Membrane</keyword>
<dbReference type="Gene3D" id="3.90.1310.10">
    <property type="entry name" value="Penicillin-binding protein 2a (Domain 2)"/>
    <property type="match status" value="1"/>
</dbReference>
<dbReference type="Pfam" id="PF05223">
    <property type="entry name" value="MecA_N"/>
    <property type="match status" value="1"/>
</dbReference>
<dbReference type="Gene3D" id="3.30.1390.30">
    <property type="entry name" value="Penicillin-binding protein 2a, domain 3"/>
    <property type="match status" value="1"/>
</dbReference>
<feature type="domain" description="Penicillin-binding protein dimerisation" evidence="5">
    <location>
        <begin position="165"/>
        <end position="327"/>
    </location>
</feature>
<dbReference type="GO" id="GO:0008658">
    <property type="term" value="F:penicillin binding"/>
    <property type="evidence" value="ECO:0007669"/>
    <property type="project" value="InterPro"/>
</dbReference>
<gene>
    <name evidence="8" type="ORF">I592_01606</name>
    <name evidence="7" type="ORF">UKC_02362</name>
</gene>
<feature type="domain" description="Penicillin-binding protein transpeptidase" evidence="4">
    <location>
        <begin position="360"/>
        <end position="665"/>
    </location>
</feature>
<dbReference type="InterPro" id="IPR050515">
    <property type="entry name" value="Beta-lactam/transpept"/>
</dbReference>
<dbReference type="Gene3D" id="3.40.710.10">
    <property type="entry name" value="DD-peptidase/beta-lactamase superfamily"/>
    <property type="match status" value="1"/>
</dbReference>
<evidence type="ECO:0000313" key="7">
    <source>
        <dbReference type="EMBL" id="EOI56447.1"/>
    </source>
</evidence>
<comment type="subcellular location">
    <subcellularLocation>
        <location evidence="1">Cell membrane</location>
        <topology evidence="1">Single-pass membrane protein</topology>
    </subcellularLocation>
</comment>
<dbReference type="PANTHER" id="PTHR30627">
    <property type="entry name" value="PEPTIDOGLYCAN D,D-TRANSPEPTIDASE"/>
    <property type="match status" value="1"/>
</dbReference>
<evidence type="ECO:0000259" key="5">
    <source>
        <dbReference type="Pfam" id="PF03717"/>
    </source>
</evidence>
<dbReference type="GO" id="GO:0071555">
    <property type="term" value="P:cell wall organization"/>
    <property type="evidence" value="ECO:0007669"/>
    <property type="project" value="TreeGrafter"/>
</dbReference>
<dbReference type="Proteomes" id="UP000014160">
    <property type="component" value="Unassembled WGS sequence"/>
</dbReference>
<dbReference type="Pfam" id="PF00905">
    <property type="entry name" value="Transpeptidase"/>
    <property type="match status" value="1"/>
</dbReference>
<evidence type="ECO:0000256" key="3">
    <source>
        <dbReference type="ARBA" id="ARBA00023136"/>
    </source>
</evidence>
<dbReference type="Pfam" id="PF03717">
    <property type="entry name" value="PBP_dimer"/>
    <property type="match status" value="1"/>
</dbReference>
<sequence length="674" mass="73492">MERSTRKKQKMNKWPIIIISILVLLVVGFFGARAYQASQVKKQGQETVEAFVKELKKGNYKELTNNLSADSLKNSGYTKKEVEEKYQSIYSGINASNIKMNDLKVEKKGGDLQFSYNLSVNTGFGQLKNQQYSGTLTDGGKEINWKPNLIFPGMSGKDKINYLVDPAKRGEILDRSGQGLATNGTVFQSGIVPKNLGSGEERTAKIDAIAKSLDLTAKDVDAALSQGWVQEDFFVPLKTTAEAPKETPDGLEVKETTGRTYPLKEAAAQLIGYVGKVTAEDMKKNDDLASDSLIGRSGLEMALDKQLRGKDGGSLAITDKDGKEKKVLQTIEKKDGENIKLTIDSRAQQIAYNGLNGHAGSSVVMAPKTGDLLVAASSPSFDPNKMTNGISQSDYDAYSNDKNQPFMSRFATGYAPGSTFKTITAAIGLDAGTLNPNEELAINGLKWQKDSSWGSYQVTRVSDVSPVNLKTALTYSDNIYMAQETLKMGEKTFREGLNKFIFGKALDVPIAMDKAQISSKESFDSEILLADTGYGQGQLLLNPIQQAAAYSVFPNKGTMVYPKLLADKETKNEKDVIKAESAETITGDMQAVVSDPNGTAHSLAALNIPLAAKTGTAEIKQKQDEKGQENSFLYAFDPEKQNYSVLEFLENKPEGTSATDLSKDLLTYLNQTYQ</sequence>
<evidence type="ECO:0000256" key="1">
    <source>
        <dbReference type="ARBA" id="ARBA00004162"/>
    </source>
</evidence>
<evidence type="ECO:0000256" key="2">
    <source>
        <dbReference type="ARBA" id="ARBA00007171"/>
    </source>
</evidence>
<dbReference type="PATRIC" id="fig|1158614.3.peg.2358"/>
<dbReference type="AlphaFoldDB" id="R2Y2C2"/>
<dbReference type="Gene3D" id="3.10.450.100">
    <property type="entry name" value="NTF2-like, domain 1"/>
    <property type="match status" value="1"/>
</dbReference>
<proteinExistence type="inferred from homology"/>
<evidence type="ECO:0000313" key="9">
    <source>
        <dbReference type="Proteomes" id="UP000013750"/>
    </source>
</evidence>
<dbReference type="InterPro" id="IPR005311">
    <property type="entry name" value="PBP_dimer"/>
</dbReference>
<dbReference type="InterPro" id="IPR012338">
    <property type="entry name" value="Beta-lactam/transpept-like"/>
</dbReference>
<dbReference type="InterPro" id="IPR036138">
    <property type="entry name" value="PBP_dimer_sf"/>
</dbReference>
<dbReference type="GO" id="GO:0071972">
    <property type="term" value="F:peptidoglycan L,D-transpeptidase activity"/>
    <property type="evidence" value="ECO:0007669"/>
    <property type="project" value="TreeGrafter"/>
</dbReference>
<dbReference type="PANTHER" id="PTHR30627:SF25">
    <property type="entry name" value="PENICILLIN-BINDING PROTEIN 3"/>
    <property type="match status" value="1"/>
</dbReference>
<comment type="similarity">
    <text evidence="2">Belongs to the transpeptidase family.</text>
</comment>
<evidence type="ECO:0000259" key="4">
    <source>
        <dbReference type="Pfam" id="PF00905"/>
    </source>
</evidence>
<accession>R2Y2C2</accession>